<dbReference type="NCBIfam" id="TIGR02937">
    <property type="entry name" value="sigma70-ECF"/>
    <property type="match status" value="1"/>
</dbReference>
<dbReference type="RefSeq" id="WP_273632647.1">
    <property type="nucleotide sequence ID" value="NZ_CP117167.1"/>
</dbReference>
<dbReference type="InterPro" id="IPR014284">
    <property type="entry name" value="RNA_pol_sigma-70_dom"/>
</dbReference>
<keyword evidence="2" id="KW-0805">Transcription regulation</keyword>
<comment type="similarity">
    <text evidence="1">Belongs to the sigma-70 factor family. ECF subfamily.</text>
</comment>
<keyword evidence="5" id="KW-0804">Transcription</keyword>
<dbReference type="PANTHER" id="PTHR43133:SF8">
    <property type="entry name" value="RNA POLYMERASE SIGMA FACTOR HI_1459-RELATED"/>
    <property type="match status" value="1"/>
</dbReference>
<dbReference type="InterPro" id="IPR036388">
    <property type="entry name" value="WH-like_DNA-bd_sf"/>
</dbReference>
<dbReference type="InterPro" id="IPR007627">
    <property type="entry name" value="RNA_pol_sigma70_r2"/>
</dbReference>
<evidence type="ECO:0000313" key="9">
    <source>
        <dbReference type="Proteomes" id="UP001216139"/>
    </source>
</evidence>
<organism evidence="8 9">
    <name type="scientific">Mucilaginibacter jinjuensis</name>
    <dbReference type="NCBI Taxonomy" id="1176721"/>
    <lineage>
        <taxon>Bacteria</taxon>
        <taxon>Pseudomonadati</taxon>
        <taxon>Bacteroidota</taxon>
        <taxon>Sphingobacteriia</taxon>
        <taxon>Sphingobacteriales</taxon>
        <taxon>Sphingobacteriaceae</taxon>
        <taxon>Mucilaginibacter</taxon>
    </lineage>
</organism>
<name>A0ABY7TCT3_9SPHI</name>
<accession>A0ABY7TCT3</accession>
<reference evidence="8 9" key="1">
    <citation type="submission" date="2023-02" db="EMBL/GenBank/DDBJ databases">
        <title>Genome sequence of Mucilaginibacter jinjuensis strain KACC 16571.</title>
        <authorList>
            <person name="Kim S."/>
            <person name="Heo J."/>
            <person name="Kwon S.-W."/>
        </authorList>
    </citation>
    <scope>NUCLEOTIDE SEQUENCE [LARGE SCALE GENOMIC DNA]</scope>
    <source>
        <strain evidence="8 9">KACC 16571</strain>
    </source>
</reference>
<evidence type="ECO:0000256" key="4">
    <source>
        <dbReference type="ARBA" id="ARBA00023125"/>
    </source>
</evidence>
<feature type="domain" description="RNA polymerase sigma factor 70 region 4 type 2" evidence="7">
    <location>
        <begin position="141"/>
        <end position="190"/>
    </location>
</feature>
<dbReference type="InterPro" id="IPR039425">
    <property type="entry name" value="RNA_pol_sigma-70-like"/>
</dbReference>
<evidence type="ECO:0000259" key="7">
    <source>
        <dbReference type="Pfam" id="PF08281"/>
    </source>
</evidence>
<dbReference type="SUPFAM" id="SSF88946">
    <property type="entry name" value="Sigma2 domain of RNA polymerase sigma factors"/>
    <property type="match status" value="1"/>
</dbReference>
<dbReference type="InterPro" id="IPR013249">
    <property type="entry name" value="RNA_pol_sigma70_r4_t2"/>
</dbReference>
<dbReference type="EMBL" id="CP117167">
    <property type="protein sequence ID" value="WCT14266.1"/>
    <property type="molecule type" value="Genomic_DNA"/>
</dbReference>
<evidence type="ECO:0000313" key="8">
    <source>
        <dbReference type="EMBL" id="WCT14266.1"/>
    </source>
</evidence>
<evidence type="ECO:0000256" key="5">
    <source>
        <dbReference type="ARBA" id="ARBA00023163"/>
    </source>
</evidence>
<feature type="domain" description="RNA polymerase sigma-70 region 2" evidence="6">
    <location>
        <begin position="24"/>
        <end position="90"/>
    </location>
</feature>
<dbReference type="PANTHER" id="PTHR43133">
    <property type="entry name" value="RNA POLYMERASE ECF-TYPE SIGMA FACTO"/>
    <property type="match status" value="1"/>
</dbReference>
<dbReference type="Pfam" id="PF08281">
    <property type="entry name" value="Sigma70_r4_2"/>
    <property type="match status" value="1"/>
</dbReference>
<dbReference type="InterPro" id="IPR013324">
    <property type="entry name" value="RNA_pol_sigma_r3/r4-like"/>
</dbReference>
<dbReference type="InterPro" id="IPR013325">
    <property type="entry name" value="RNA_pol_sigma_r2"/>
</dbReference>
<dbReference type="Gene3D" id="1.10.1740.10">
    <property type="match status" value="1"/>
</dbReference>
<dbReference type="SUPFAM" id="SSF88659">
    <property type="entry name" value="Sigma3 and sigma4 domains of RNA polymerase sigma factors"/>
    <property type="match status" value="1"/>
</dbReference>
<dbReference type="Proteomes" id="UP001216139">
    <property type="component" value="Chromosome"/>
</dbReference>
<gene>
    <name evidence="8" type="ORF">PQO05_10005</name>
</gene>
<proteinExistence type="inferred from homology"/>
<keyword evidence="9" id="KW-1185">Reference proteome</keyword>
<evidence type="ECO:0000256" key="3">
    <source>
        <dbReference type="ARBA" id="ARBA00023082"/>
    </source>
</evidence>
<evidence type="ECO:0000259" key="6">
    <source>
        <dbReference type="Pfam" id="PF04542"/>
    </source>
</evidence>
<keyword evidence="4" id="KW-0238">DNA-binding</keyword>
<evidence type="ECO:0000256" key="2">
    <source>
        <dbReference type="ARBA" id="ARBA00023015"/>
    </source>
</evidence>
<dbReference type="Gene3D" id="1.10.10.10">
    <property type="entry name" value="Winged helix-like DNA-binding domain superfamily/Winged helix DNA-binding domain"/>
    <property type="match status" value="1"/>
</dbReference>
<evidence type="ECO:0000256" key="1">
    <source>
        <dbReference type="ARBA" id="ARBA00010641"/>
    </source>
</evidence>
<protein>
    <submittedName>
        <fullName evidence="8">Sigma-70 family RNA polymerase sigma factor</fullName>
    </submittedName>
</protein>
<dbReference type="Pfam" id="PF04542">
    <property type="entry name" value="Sigma70_r2"/>
    <property type="match status" value="1"/>
</dbReference>
<keyword evidence="3" id="KW-0731">Sigma factor</keyword>
<sequence>MHKDTPAEKYNDIMSDNLNPGSWVDEHADHLYAYALSRLNDKEIARDLVQETFLAALEKSHTFKGNSTIRTWLIAILKYKVIDVYRKRARIKMGGDITETLNGQIEYFDPDLNNWKKEHWPKPFGIETSDPIHNKELSAVLQKCMKKLPPLWFAVFTMKHMDDAQTEIICTDMNITPSNYWVIIHRAKVNLRSCLQQNWL</sequence>